<comment type="caution">
    <text evidence="3">The sequence shown here is derived from an EMBL/GenBank/DDBJ whole genome shotgun (WGS) entry which is preliminary data.</text>
</comment>
<feature type="region of interest" description="Disordered" evidence="1">
    <location>
        <begin position="1"/>
        <end position="71"/>
    </location>
</feature>
<evidence type="ECO:0000313" key="3">
    <source>
        <dbReference type="EMBL" id="GAA1875389.1"/>
    </source>
</evidence>
<protein>
    <submittedName>
        <fullName evidence="3">Uncharacterized protein</fullName>
    </submittedName>
</protein>
<proteinExistence type="predicted"/>
<organism evidence="3 4">
    <name type="scientific">Pseudonocardia ailaonensis</name>
    <dbReference type="NCBI Taxonomy" id="367279"/>
    <lineage>
        <taxon>Bacteria</taxon>
        <taxon>Bacillati</taxon>
        <taxon>Actinomycetota</taxon>
        <taxon>Actinomycetes</taxon>
        <taxon>Pseudonocardiales</taxon>
        <taxon>Pseudonocardiaceae</taxon>
        <taxon>Pseudonocardia</taxon>
    </lineage>
</organism>
<evidence type="ECO:0000313" key="4">
    <source>
        <dbReference type="Proteomes" id="UP001500449"/>
    </source>
</evidence>
<accession>A0ABN2NMJ1</accession>
<evidence type="ECO:0000256" key="2">
    <source>
        <dbReference type="SAM" id="Phobius"/>
    </source>
</evidence>
<gene>
    <name evidence="3" type="ORF">GCM10009836_65850</name>
</gene>
<dbReference type="EMBL" id="BAAAQK010000028">
    <property type="protein sequence ID" value="GAA1875389.1"/>
    <property type="molecule type" value="Genomic_DNA"/>
</dbReference>
<name>A0ABN2NMJ1_9PSEU</name>
<keyword evidence="2" id="KW-0472">Membrane</keyword>
<feature type="compositionally biased region" description="Basic and acidic residues" evidence="1">
    <location>
        <begin position="1"/>
        <end position="21"/>
    </location>
</feature>
<keyword evidence="2" id="KW-1133">Transmembrane helix</keyword>
<feature type="transmembrane region" description="Helical" evidence="2">
    <location>
        <begin position="111"/>
        <end position="130"/>
    </location>
</feature>
<keyword evidence="4" id="KW-1185">Reference proteome</keyword>
<sequence length="138" mass="14461">MGDPRDARAGRPDAGEPERENGAPCDGTPFGQVSAPYTKSDSSEEEPSMRLRGAAGEGQPSDRGRAAAARAAGGAGTGWAQVALGMIALVQPALAGTGNDAADRLVRILRWVCWLVLFAGVYQLAARFPWEEALSFMT</sequence>
<evidence type="ECO:0000256" key="1">
    <source>
        <dbReference type="SAM" id="MobiDB-lite"/>
    </source>
</evidence>
<keyword evidence="2" id="KW-0812">Transmembrane</keyword>
<reference evidence="3 4" key="1">
    <citation type="journal article" date="2019" name="Int. J. Syst. Evol. Microbiol.">
        <title>The Global Catalogue of Microorganisms (GCM) 10K type strain sequencing project: providing services to taxonomists for standard genome sequencing and annotation.</title>
        <authorList>
            <consortium name="The Broad Institute Genomics Platform"/>
            <consortium name="The Broad Institute Genome Sequencing Center for Infectious Disease"/>
            <person name="Wu L."/>
            <person name="Ma J."/>
        </authorList>
    </citation>
    <scope>NUCLEOTIDE SEQUENCE [LARGE SCALE GENOMIC DNA]</scope>
    <source>
        <strain evidence="3 4">JCM 16009</strain>
    </source>
</reference>
<dbReference type="Proteomes" id="UP001500449">
    <property type="component" value="Unassembled WGS sequence"/>
</dbReference>